<reference evidence="3" key="1">
    <citation type="submission" date="2018-06" db="EMBL/GenBank/DDBJ databases">
        <authorList>
            <person name="Zhirakovskaya E."/>
        </authorList>
    </citation>
    <scope>NUCLEOTIDE SEQUENCE</scope>
</reference>
<keyword evidence="1" id="KW-0175">Coiled coil</keyword>
<name>A0A3B0XHP0_9ZZZZ</name>
<protein>
    <recommendedName>
        <fullName evidence="2">FecR protein domain-containing protein</fullName>
    </recommendedName>
</protein>
<feature type="coiled-coil region" evidence="1">
    <location>
        <begin position="165"/>
        <end position="199"/>
    </location>
</feature>
<evidence type="ECO:0000313" key="3">
    <source>
        <dbReference type="EMBL" id="VAW55494.1"/>
    </source>
</evidence>
<proteinExistence type="predicted"/>
<organism evidence="3">
    <name type="scientific">hydrothermal vent metagenome</name>
    <dbReference type="NCBI Taxonomy" id="652676"/>
    <lineage>
        <taxon>unclassified sequences</taxon>
        <taxon>metagenomes</taxon>
        <taxon>ecological metagenomes</taxon>
    </lineage>
</organism>
<dbReference type="PANTHER" id="PTHR38731:SF1">
    <property type="entry name" value="FECR PROTEIN DOMAIN-CONTAINING PROTEIN"/>
    <property type="match status" value="1"/>
</dbReference>
<accession>A0A3B0XHP0</accession>
<dbReference type="AlphaFoldDB" id="A0A3B0XHP0"/>
<dbReference type="EMBL" id="UOFE01000048">
    <property type="protein sequence ID" value="VAW55494.1"/>
    <property type="molecule type" value="Genomic_DNA"/>
</dbReference>
<dbReference type="Pfam" id="PF04773">
    <property type="entry name" value="FecR"/>
    <property type="match status" value="1"/>
</dbReference>
<sequence length="260" mass="29763">MFNIKIITFMMCLFVSLQSFASMADQEKYRGKILKFSGDVEVVNAKGETRVVKQVDEPLNEMDTIVTKKGARIVVQLDDGALSVLDEKSRLRVEKTSWFSYLGGKVYFTFKKVFGDPRRIKTRAATIGVRGTTFIISENEKGESVALKEGLLEVESNGPVFEIHKKKIMDEFSQFKQQYQQAQQDIKNEFEQYKQQTTNEFIEYRKKFTLSSNRVISLSGYRVDETGVSNADKADFESFESEADELIKQFRAKSKALIAK</sequence>
<dbReference type="InterPro" id="IPR006860">
    <property type="entry name" value="FecR"/>
</dbReference>
<dbReference type="PANTHER" id="PTHR38731">
    <property type="entry name" value="LIPL45-RELATED LIPOPROTEIN-RELATED"/>
    <property type="match status" value="1"/>
</dbReference>
<dbReference type="Gene3D" id="2.60.120.1440">
    <property type="match status" value="1"/>
</dbReference>
<gene>
    <name evidence="3" type="ORF">MNBD_GAMMA05-2516</name>
</gene>
<evidence type="ECO:0000256" key="1">
    <source>
        <dbReference type="SAM" id="Coils"/>
    </source>
</evidence>
<evidence type="ECO:0000259" key="2">
    <source>
        <dbReference type="Pfam" id="PF04773"/>
    </source>
</evidence>
<feature type="domain" description="FecR protein" evidence="2">
    <location>
        <begin position="63"/>
        <end position="151"/>
    </location>
</feature>